<protein>
    <recommendedName>
        <fullName evidence="4">DUF3035 domain-containing protein</fullName>
    </recommendedName>
</protein>
<dbReference type="EMBL" id="JBBUTF010000004">
    <property type="protein sequence ID" value="MEK8025318.1"/>
    <property type="molecule type" value="Genomic_DNA"/>
</dbReference>
<dbReference type="Proteomes" id="UP001368500">
    <property type="component" value="Unassembled WGS sequence"/>
</dbReference>
<organism evidence="2 3">
    <name type="scientific">Pseudaquabacterium rugosum</name>
    <dbReference type="NCBI Taxonomy" id="2984194"/>
    <lineage>
        <taxon>Bacteria</taxon>
        <taxon>Pseudomonadati</taxon>
        <taxon>Pseudomonadota</taxon>
        <taxon>Betaproteobacteria</taxon>
        <taxon>Burkholderiales</taxon>
        <taxon>Sphaerotilaceae</taxon>
        <taxon>Pseudaquabacterium</taxon>
    </lineage>
</organism>
<feature type="compositionally biased region" description="Basic and acidic residues" evidence="1">
    <location>
        <begin position="1"/>
        <end position="13"/>
    </location>
</feature>
<evidence type="ECO:0000313" key="2">
    <source>
        <dbReference type="EMBL" id="MEK8025318.1"/>
    </source>
</evidence>
<evidence type="ECO:0008006" key="4">
    <source>
        <dbReference type="Google" id="ProtNLM"/>
    </source>
</evidence>
<proteinExistence type="predicted"/>
<sequence>MSVLPDRPHDRAAARAAPPTGHGEHRPARPGARAFASAGTTSASAGAALASLALALLGGCSLLQPEAGRRDPAVEQLRSDDDLARIEATRVRGQTGAVTVTPHAASAPAYQVLPPGTGDASQRRGAEGQRVWPVLQF</sequence>
<comment type="caution">
    <text evidence="2">The sequence shown here is derived from an EMBL/GenBank/DDBJ whole genome shotgun (WGS) entry which is preliminary data.</text>
</comment>
<dbReference type="RefSeq" id="WP_341373103.1">
    <property type="nucleotide sequence ID" value="NZ_JBBUTF010000004.1"/>
</dbReference>
<evidence type="ECO:0000313" key="3">
    <source>
        <dbReference type="Proteomes" id="UP001368500"/>
    </source>
</evidence>
<gene>
    <name evidence="2" type="ORF">AACH11_05005</name>
</gene>
<reference evidence="2 3" key="1">
    <citation type="submission" date="2024-04" db="EMBL/GenBank/DDBJ databases">
        <title>Novel species of the genus Ideonella isolated from streams.</title>
        <authorList>
            <person name="Lu H."/>
        </authorList>
    </citation>
    <scope>NUCLEOTIDE SEQUENCE [LARGE SCALE GENOMIC DNA]</scope>
    <source>
        <strain evidence="2 3">BYS139W</strain>
    </source>
</reference>
<accession>A0ABU9B9H8</accession>
<feature type="compositionally biased region" description="Low complexity" evidence="1">
    <location>
        <begin position="31"/>
        <end position="40"/>
    </location>
</feature>
<feature type="region of interest" description="Disordered" evidence="1">
    <location>
        <begin position="1"/>
        <end position="40"/>
    </location>
</feature>
<keyword evidence="3" id="KW-1185">Reference proteome</keyword>
<name>A0ABU9B9H8_9BURK</name>
<evidence type="ECO:0000256" key="1">
    <source>
        <dbReference type="SAM" id="MobiDB-lite"/>
    </source>
</evidence>